<feature type="transmembrane region" description="Helical" evidence="10">
    <location>
        <begin position="30"/>
        <end position="55"/>
    </location>
</feature>
<sequence>MGTGIRKRPGTNKQVPYLSHEFIIQNHGDIATCVCMVFIVGLMFQTTSPLAISFIAPKHNVTELDQNPVLYTYGLRDLCLLFFYTVTAVIFHAIIQEYVLDKLMRKVRLSKTKANKFNESGQLLSFYALSCAWAVSIFKDEGYFQSLNFFWTGYPHVGLTFMAKFYFIIQMSYWIHVLPELYFQKVKREEMAPKITFAAINFVISALVYLLNFSRIGITLIFIDHVINVLFHFSRLMHFSGKNKIARTSFNIYNVLFVLARLSAIILSIFVFWFGLKSSSVDSINFEERNFNTPLVRTASLASILLLQTWMLWNFIMFQCKKIRENSKTSLSKTTIKPVQSKKVKTPREGSDVEGETSDSEKVKAQ</sequence>
<comment type="caution">
    <text evidence="12">The sequence shown here is derived from an EMBL/GenBank/DDBJ whole genome shotgun (WGS) entry which is preliminary data.</text>
</comment>
<feature type="transmembrane region" description="Helical" evidence="10">
    <location>
        <begin position="158"/>
        <end position="179"/>
    </location>
</feature>
<keyword evidence="5" id="KW-0653">Protein transport</keyword>
<keyword evidence="3" id="KW-0813">Transport</keyword>
<keyword evidence="6 10" id="KW-1133">Transmembrane helix</keyword>
<feature type="transmembrane region" description="Helical" evidence="10">
    <location>
        <begin position="295"/>
        <end position="318"/>
    </location>
</feature>
<evidence type="ECO:0000256" key="9">
    <source>
        <dbReference type="SAM" id="MobiDB-lite"/>
    </source>
</evidence>
<name>A0A813MG50_9BILA</name>
<evidence type="ECO:0000256" key="2">
    <source>
        <dbReference type="ARBA" id="ARBA00005999"/>
    </source>
</evidence>
<feature type="domain" description="TLC" evidence="11">
    <location>
        <begin position="115"/>
        <end position="326"/>
    </location>
</feature>
<dbReference type="Pfam" id="PF03798">
    <property type="entry name" value="TRAM_LAG1_CLN8"/>
    <property type="match status" value="1"/>
</dbReference>
<comment type="similarity">
    <text evidence="2">Belongs to the TRAM family.</text>
</comment>
<dbReference type="InterPro" id="IPR006634">
    <property type="entry name" value="TLC-dom"/>
</dbReference>
<dbReference type="InterPro" id="IPR016447">
    <property type="entry name" value="Translocation_assoc_membrane"/>
</dbReference>
<evidence type="ECO:0000256" key="4">
    <source>
        <dbReference type="ARBA" id="ARBA00022692"/>
    </source>
</evidence>
<dbReference type="GO" id="GO:0006616">
    <property type="term" value="P:SRP-dependent cotranslational protein targeting to membrane, translocation"/>
    <property type="evidence" value="ECO:0007669"/>
    <property type="project" value="InterPro"/>
</dbReference>
<dbReference type="GO" id="GO:0005789">
    <property type="term" value="C:endoplasmic reticulum membrane"/>
    <property type="evidence" value="ECO:0007669"/>
    <property type="project" value="TreeGrafter"/>
</dbReference>
<dbReference type="PANTHER" id="PTHR12371:SF11">
    <property type="entry name" value="TRANSLOCATING CHAIN-ASSOCIATED MEMBRANE PROTEIN"/>
    <property type="match status" value="1"/>
</dbReference>
<dbReference type="OrthoDB" id="3053196at2759"/>
<dbReference type="AlphaFoldDB" id="A0A813MG50"/>
<proteinExistence type="inferred from homology"/>
<feature type="transmembrane region" description="Helical" evidence="10">
    <location>
        <begin position="75"/>
        <end position="100"/>
    </location>
</feature>
<feature type="region of interest" description="Disordered" evidence="9">
    <location>
        <begin position="330"/>
        <end position="366"/>
    </location>
</feature>
<feature type="transmembrane region" description="Helical" evidence="10">
    <location>
        <begin position="191"/>
        <end position="210"/>
    </location>
</feature>
<keyword evidence="13" id="KW-1185">Reference proteome</keyword>
<dbReference type="PROSITE" id="PS50922">
    <property type="entry name" value="TLC"/>
    <property type="match status" value="1"/>
</dbReference>
<gene>
    <name evidence="12" type="ORF">OXX778_LOCUS2293</name>
</gene>
<feature type="transmembrane region" description="Helical" evidence="10">
    <location>
        <begin position="255"/>
        <end position="275"/>
    </location>
</feature>
<dbReference type="SMART" id="SM00724">
    <property type="entry name" value="TLC"/>
    <property type="match status" value="1"/>
</dbReference>
<dbReference type="Proteomes" id="UP000663879">
    <property type="component" value="Unassembled WGS sequence"/>
</dbReference>
<feature type="transmembrane region" description="Helical" evidence="10">
    <location>
        <begin position="121"/>
        <end position="138"/>
    </location>
</feature>
<evidence type="ECO:0000259" key="11">
    <source>
        <dbReference type="PROSITE" id="PS50922"/>
    </source>
</evidence>
<reference evidence="12" key="1">
    <citation type="submission" date="2021-02" db="EMBL/GenBank/DDBJ databases">
        <authorList>
            <person name="Nowell W R."/>
        </authorList>
    </citation>
    <scope>NUCLEOTIDE SEQUENCE</scope>
    <source>
        <strain evidence="12">Ploen Becks lab</strain>
    </source>
</reference>
<evidence type="ECO:0000313" key="13">
    <source>
        <dbReference type="Proteomes" id="UP000663879"/>
    </source>
</evidence>
<keyword evidence="4 8" id="KW-0812">Transmembrane</keyword>
<dbReference type="EMBL" id="CAJNOC010000175">
    <property type="protein sequence ID" value="CAF0722923.1"/>
    <property type="molecule type" value="Genomic_DNA"/>
</dbReference>
<evidence type="ECO:0000313" key="12">
    <source>
        <dbReference type="EMBL" id="CAF0722923.1"/>
    </source>
</evidence>
<evidence type="ECO:0000256" key="3">
    <source>
        <dbReference type="ARBA" id="ARBA00022448"/>
    </source>
</evidence>
<evidence type="ECO:0000256" key="7">
    <source>
        <dbReference type="ARBA" id="ARBA00023136"/>
    </source>
</evidence>
<dbReference type="GO" id="GO:0045048">
    <property type="term" value="P:protein insertion into ER membrane"/>
    <property type="evidence" value="ECO:0007669"/>
    <property type="project" value="TreeGrafter"/>
</dbReference>
<accession>A0A813MG50</accession>
<evidence type="ECO:0000256" key="8">
    <source>
        <dbReference type="PROSITE-ProRule" id="PRU00205"/>
    </source>
</evidence>
<evidence type="ECO:0000256" key="10">
    <source>
        <dbReference type="SAM" id="Phobius"/>
    </source>
</evidence>
<keyword evidence="7 8" id="KW-0472">Membrane</keyword>
<organism evidence="12 13">
    <name type="scientific">Brachionus calyciflorus</name>
    <dbReference type="NCBI Taxonomy" id="104777"/>
    <lineage>
        <taxon>Eukaryota</taxon>
        <taxon>Metazoa</taxon>
        <taxon>Spiralia</taxon>
        <taxon>Gnathifera</taxon>
        <taxon>Rotifera</taxon>
        <taxon>Eurotatoria</taxon>
        <taxon>Monogononta</taxon>
        <taxon>Pseudotrocha</taxon>
        <taxon>Ploima</taxon>
        <taxon>Brachionidae</taxon>
        <taxon>Brachionus</taxon>
    </lineage>
</organism>
<dbReference type="PANTHER" id="PTHR12371">
    <property type="entry name" value="TRANSLOCATION ASSOCIATED MEMBRANE PROTEIN"/>
    <property type="match status" value="1"/>
</dbReference>
<evidence type="ECO:0000256" key="6">
    <source>
        <dbReference type="ARBA" id="ARBA00022989"/>
    </source>
</evidence>
<evidence type="ECO:0000256" key="5">
    <source>
        <dbReference type="ARBA" id="ARBA00022927"/>
    </source>
</evidence>
<feature type="transmembrane region" description="Helical" evidence="10">
    <location>
        <begin position="216"/>
        <end position="234"/>
    </location>
</feature>
<comment type="subcellular location">
    <subcellularLocation>
        <location evidence="1">Membrane</location>
        <topology evidence="1">Multi-pass membrane protein</topology>
    </subcellularLocation>
</comment>
<protein>
    <recommendedName>
        <fullName evidence="11">TLC domain-containing protein</fullName>
    </recommendedName>
</protein>
<evidence type="ECO:0000256" key="1">
    <source>
        <dbReference type="ARBA" id="ARBA00004141"/>
    </source>
</evidence>